<proteinExistence type="predicted"/>
<accession>A0AAV5DQ02</accession>
<organism evidence="2 3">
    <name type="scientific">Eleusine coracana subsp. coracana</name>
    <dbReference type="NCBI Taxonomy" id="191504"/>
    <lineage>
        <taxon>Eukaryota</taxon>
        <taxon>Viridiplantae</taxon>
        <taxon>Streptophyta</taxon>
        <taxon>Embryophyta</taxon>
        <taxon>Tracheophyta</taxon>
        <taxon>Spermatophyta</taxon>
        <taxon>Magnoliopsida</taxon>
        <taxon>Liliopsida</taxon>
        <taxon>Poales</taxon>
        <taxon>Poaceae</taxon>
        <taxon>PACMAD clade</taxon>
        <taxon>Chloridoideae</taxon>
        <taxon>Cynodonteae</taxon>
        <taxon>Eleusininae</taxon>
        <taxon>Eleusine</taxon>
    </lineage>
</organism>
<feature type="region of interest" description="Disordered" evidence="1">
    <location>
        <begin position="136"/>
        <end position="158"/>
    </location>
</feature>
<dbReference type="EMBL" id="BQKI01000033">
    <property type="protein sequence ID" value="GJN13109.1"/>
    <property type="molecule type" value="Genomic_DNA"/>
</dbReference>
<sequence>MMPQRALPSPSSMTPKTLGRTVATPLLRSASYRPPAPLFPSRDATRHLASSLIHDADSDLNGVLGGPLTAALERSEPHAASSSTRVDPRWCPTCRTRAAEKQWRLSHGLHGRRPNSPGSVDKADVKPCRRICLIPNHTRTGRHGSSPATRRLWTRGDR</sequence>
<gene>
    <name evidence="2" type="primary">ga31444</name>
    <name evidence="2" type="ORF">PR202_ga31444</name>
</gene>
<reference evidence="2" key="2">
    <citation type="submission" date="2021-12" db="EMBL/GenBank/DDBJ databases">
        <title>Resequencing data analysis of finger millet.</title>
        <authorList>
            <person name="Hatakeyama M."/>
            <person name="Aluri S."/>
            <person name="Balachadran M.T."/>
            <person name="Sivarajan S.R."/>
            <person name="Poveda L."/>
            <person name="Shimizu-Inatsugi R."/>
            <person name="Schlapbach R."/>
            <person name="Sreeman S.M."/>
            <person name="Shimizu K.K."/>
        </authorList>
    </citation>
    <scope>NUCLEOTIDE SEQUENCE</scope>
</reference>
<reference evidence="2" key="1">
    <citation type="journal article" date="2018" name="DNA Res.">
        <title>Multiple hybrid de novo genome assembly of finger millet, an orphan allotetraploid crop.</title>
        <authorList>
            <person name="Hatakeyama M."/>
            <person name="Aluri S."/>
            <person name="Balachadran M.T."/>
            <person name="Sivarajan S.R."/>
            <person name="Patrignani A."/>
            <person name="Gruter S."/>
            <person name="Poveda L."/>
            <person name="Shimizu-Inatsugi R."/>
            <person name="Baeten J."/>
            <person name="Francoijs K.J."/>
            <person name="Nataraja K.N."/>
            <person name="Reddy Y.A.N."/>
            <person name="Phadnis S."/>
            <person name="Ravikumar R.L."/>
            <person name="Schlapbach R."/>
            <person name="Sreeman S.M."/>
            <person name="Shimizu K.K."/>
        </authorList>
    </citation>
    <scope>NUCLEOTIDE SEQUENCE</scope>
</reference>
<comment type="caution">
    <text evidence="2">The sequence shown here is derived from an EMBL/GenBank/DDBJ whole genome shotgun (WGS) entry which is preliminary data.</text>
</comment>
<dbReference type="AlphaFoldDB" id="A0AAV5DQ02"/>
<feature type="region of interest" description="Disordered" evidence="1">
    <location>
        <begin position="1"/>
        <end position="40"/>
    </location>
</feature>
<dbReference type="Proteomes" id="UP001054889">
    <property type="component" value="Unassembled WGS sequence"/>
</dbReference>
<evidence type="ECO:0000313" key="2">
    <source>
        <dbReference type="EMBL" id="GJN13109.1"/>
    </source>
</evidence>
<keyword evidence="3" id="KW-1185">Reference proteome</keyword>
<name>A0AAV5DQ02_ELECO</name>
<evidence type="ECO:0000313" key="3">
    <source>
        <dbReference type="Proteomes" id="UP001054889"/>
    </source>
</evidence>
<protein>
    <submittedName>
        <fullName evidence="2">Uncharacterized protein</fullName>
    </submittedName>
</protein>
<evidence type="ECO:0000256" key="1">
    <source>
        <dbReference type="SAM" id="MobiDB-lite"/>
    </source>
</evidence>